<evidence type="ECO:0000256" key="1">
    <source>
        <dbReference type="ARBA" id="ARBA00004141"/>
    </source>
</evidence>
<evidence type="ECO:0000256" key="7">
    <source>
        <dbReference type="ARBA" id="ARBA00022840"/>
    </source>
</evidence>
<dbReference type="Proteomes" id="UP000018208">
    <property type="component" value="Unassembled WGS sequence"/>
</dbReference>
<evidence type="ECO:0000256" key="8">
    <source>
        <dbReference type="ARBA" id="ARBA00022989"/>
    </source>
</evidence>
<dbReference type="InterPro" id="IPR013525">
    <property type="entry name" value="ABC2_TM"/>
</dbReference>
<evidence type="ECO:0000256" key="2">
    <source>
        <dbReference type="ARBA" id="ARBA00008869"/>
    </source>
</evidence>
<dbReference type="PANTHER" id="PTHR19229:SF36">
    <property type="entry name" value="ATP-BINDING CASSETTE SUB-FAMILY A MEMBER 2"/>
    <property type="match status" value="1"/>
</dbReference>
<name>V6LIQ0_9EUKA</name>
<keyword evidence="6" id="KW-0547">Nucleotide-binding</keyword>
<keyword evidence="3" id="KW-0813">Transport</keyword>
<evidence type="ECO:0000256" key="6">
    <source>
        <dbReference type="ARBA" id="ARBA00022741"/>
    </source>
</evidence>
<dbReference type="EMBL" id="KI546115">
    <property type="protein sequence ID" value="EST44475.1"/>
    <property type="molecule type" value="Genomic_DNA"/>
</dbReference>
<feature type="transmembrane region" description="Helical" evidence="10">
    <location>
        <begin position="43"/>
        <end position="63"/>
    </location>
</feature>
<evidence type="ECO:0000256" key="9">
    <source>
        <dbReference type="ARBA" id="ARBA00023136"/>
    </source>
</evidence>
<keyword evidence="9 10" id="KW-0472">Membrane</keyword>
<dbReference type="GO" id="GO:0016020">
    <property type="term" value="C:membrane"/>
    <property type="evidence" value="ECO:0007669"/>
    <property type="project" value="UniProtKB-SubCell"/>
</dbReference>
<keyword evidence="4 10" id="KW-0812">Transmembrane</keyword>
<accession>V6LIQ0</accession>
<keyword evidence="8 10" id="KW-1133">Transmembrane helix</keyword>
<dbReference type="Gene3D" id="3.40.50.300">
    <property type="entry name" value="P-loop containing nucleotide triphosphate hydrolases"/>
    <property type="match status" value="1"/>
</dbReference>
<reference evidence="12 13" key="1">
    <citation type="journal article" date="2014" name="PLoS Genet.">
        <title>The Genome of Spironucleus salmonicida Highlights a Fish Pathogen Adapted to Fluctuating Environments.</title>
        <authorList>
            <person name="Xu F."/>
            <person name="Jerlstrom-Hultqvist J."/>
            <person name="Einarsson E."/>
            <person name="Astvaldsson A."/>
            <person name="Svard S.G."/>
            <person name="Andersson J.O."/>
        </authorList>
    </citation>
    <scope>NUCLEOTIDE SEQUENCE</scope>
    <source>
        <strain evidence="13">ATCC 50377</strain>
    </source>
</reference>
<organism evidence="12">
    <name type="scientific">Spironucleus salmonicida</name>
    <dbReference type="NCBI Taxonomy" id="348837"/>
    <lineage>
        <taxon>Eukaryota</taxon>
        <taxon>Metamonada</taxon>
        <taxon>Diplomonadida</taxon>
        <taxon>Hexamitidae</taxon>
        <taxon>Hexamitinae</taxon>
        <taxon>Spironucleus</taxon>
    </lineage>
</organism>
<feature type="transmembrane region" description="Helical" evidence="10">
    <location>
        <begin position="387"/>
        <end position="407"/>
    </location>
</feature>
<dbReference type="InterPro" id="IPR017871">
    <property type="entry name" value="ABC_transporter-like_CS"/>
</dbReference>
<feature type="transmembrane region" description="Helical" evidence="10">
    <location>
        <begin position="329"/>
        <end position="349"/>
    </location>
</feature>
<dbReference type="Pfam" id="PF00005">
    <property type="entry name" value="ABC_tran"/>
    <property type="match status" value="1"/>
</dbReference>
<dbReference type="Pfam" id="PF12698">
    <property type="entry name" value="ABC2_membrane_3"/>
    <property type="match status" value="1"/>
</dbReference>
<reference evidence="13" key="2">
    <citation type="submission" date="2020-12" db="EMBL/GenBank/DDBJ databases">
        <title>New Spironucleus salmonicida genome in near-complete chromosomes.</title>
        <authorList>
            <person name="Xu F."/>
            <person name="Kurt Z."/>
            <person name="Jimenez-Gonzalez A."/>
            <person name="Astvaldsson A."/>
            <person name="Andersson J.O."/>
            <person name="Svard S.G."/>
        </authorList>
    </citation>
    <scope>NUCLEOTIDE SEQUENCE</scope>
    <source>
        <strain evidence="13">ATCC 50377</strain>
    </source>
</reference>
<dbReference type="PANTHER" id="PTHR19229">
    <property type="entry name" value="ATP-BINDING CASSETTE TRANSPORTER SUBFAMILY A ABCA"/>
    <property type="match status" value="1"/>
</dbReference>
<evidence type="ECO:0000313" key="13">
    <source>
        <dbReference type="EMBL" id="KAH0572553.1"/>
    </source>
</evidence>
<dbReference type="GO" id="GO:0005524">
    <property type="term" value="F:ATP binding"/>
    <property type="evidence" value="ECO:0007669"/>
    <property type="project" value="UniProtKB-KW"/>
</dbReference>
<dbReference type="OrthoDB" id="8061355at2759"/>
<gene>
    <name evidence="12" type="ORF">SS50377_15469</name>
    <name evidence="13" type="ORF">SS50377_24664</name>
</gene>
<dbReference type="EMBL" id="AUWU02000005">
    <property type="protein sequence ID" value="KAH0572553.1"/>
    <property type="molecule type" value="Genomic_DNA"/>
</dbReference>
<keyword evidence="14" id="KW-1185">Reference proteome</keyword>
<dbReference type="InterPro" id="IPR027417">
    <property type="entry name" value="P-loop_NTPase"/>
</dbReference>
<dbReference type="SUPFAM" id="SSF52540">
    <property type="entry name" value="P-loop containing nucleoside triphosphate hydrolases"/>
    <property type="match status" value="1"/>
</dbReference>
<dbReference type="GO" id="GO:0140359">
    <property type="term" value="F:ABC-type transporter activity"/>
    <property type="evidence" value="ECO:0007669"/>
    <property type="project" value="InterPro"/>
</dbReference>
<keyword evidence="5" id="KW-0677">Repeat</keyword>
<feature type="transmembrane region" description="Helical" evidence="10">
    <location>
        <begin position="355"/>
        <end position="375"/>
    </location>
</feature>
<evidence type="ECO:0000256" key="10">
    <source>
        <dbReference type="SAM" id="Phobius"/>
    </source>
</evidence>
<feature type="transmembrane region" description="Helical" evidence="10">
    <location>
        <begin position="250"/>
        <end position="268"/>
    </location>
</feature>
<evidence type="ECO:0000256" key="3">
    <source>
        <dbReference type="ARBA" id="ARBA00022448"/>
    </source>
</evidence>
<dbReference type="PROSITE" id="PS50893">
    <property type="entry name" value="ABC_TRANSPORTER_2"/>
    <property type="match status" value="1"/>
</dbReference>
<proteinExistence type="inferred from homology"/>
<evidence type="ECO:0000313" key="14">
    <source>
        <dbReference type="Proteomes" id="UP000018208"/>
    </source>
</evidence>
<dbReference type="SMART" id="SM00382">
    <property type="entry name" value="AAA"/>
    <property type="match status" value="1"/>
</dbReference>
<dbReference type="InterPro" id="IPR003439">
    <property type="entry name" value="ABC_transporter-like_ATP-bd"/>
</dbReference>
<feature type="transmembrane region" description="Helical" evidence="10">
    <location>
        <begin position="452"/>
        <end position="475"/>
    </location>
</feature>
<dbReference type="InterPro" id="IPR003593">
    <property type="entry name" value="AAA+_ATPase"/>
</dbReference>
<dbReference type="GO" id="GO:0016887">
    <property type="term" value="F:ATP hydrolysis activity"/>
    <property type="evidence" value="ECO:0007669"/>
    <property type="project" value="InterPro"/>
</dbReference>
<evidence type="ECO:0000256" key="5">
    <source>
        <dbReference type="ARBA" id="ARBA00022737"/>
    </source>
</evidence>
<feature type="transmembrane region" description="Helical" evidence="10">
    <location>
        <begin position="288"/>
        <end position="308"/>
    </location>
</feature>
<dbReference type="AlphaFoldDB" id="V6LIQ0"/>
<comment type="similarity">
    <text evidence="2">Belongs to the ABC transporter superfamily. ABCA family.</text>
</comment>
<evidence type="ECO:0000259" key="11">
    <source>
        <dbReference type="PROSITE" id="PS50893"/>
    </source>
</evidence>
<dbReference type="VEuPathDB" id="GiardiaDB:SS50377_24664"/>
<protein>
    <submittedName>
        <fullName evidence="12">ABC transporter family protein</fullName>
    </submittedName>
</protein>
<feature type="domain" description="ABC transporter" evidence="11">
    <location>
        <begin position="551"/>
        <end position="825"/>
    </location>
</feature>
<evidence type="ECO:0000313" key="12">
    <source>
        <dbReference type="EMBL" id="EST44475.1"/>
    </source>
</evidence>
<evidence type="ECO:0000256" key="4">
    <source>
        <dbReference type="ARBA" id="ARBA00022692"/>
    </source>
</evidence>
<dbReference type="InterPro" id="IPR026082">
    <property type="entry name" value="ABCA"/>
</dbReference>
<dbReference type="GO" id="GO:0005319">
    <property type="term" value="F:lipid transporter activity"/>
    <property type="evidence" value="ECO:0007669"/>
    <property type="project" value="TreeGrafter"/>
</dbReference>
<comment type="subcellular location">
    <subcellularLocation>
        <location evidence="1">Membrane</location>
        <topology evidence="1">Multi-pass membrane protein</topology>
    </subcellularLocation>
</comment>
<keyword evidence="7" id="KW-0067">ATP-binding</keyword>
<dbReference type="CDD" id="cd03263">
    <property type="entry name" value="ABC_subfamily_A"/>
    <property type="match status" value="1"/>
</dbReference>
<sequence>MSDNESSQDIVKENSQPKKKANQFLIIWRQYLTMLRKDFIVTYRHPILLALEILVPAFLFLSICDDRFRVKGLVASYPMTNLTQFNIDQKILGYYFPDNATIFEKMELTKLMEEMALMYTPALDNTQLLALGNVDDAQKAVLACQDCFWAVFSAKINSITQVSIDYNFRVHEQFIIDQEVGRNKDRLWDAQVAQNMIEFAIMNYLAKESSIEQIKPISQYSNQFGFQKLPDVEYFNPSGIYNKVASGAPVVLGISCLFSFFAFSFSIVSEKQMKLRQSLHTVGLRDSAFWLSQFTIAIGLSFCQSFLLNIIGRISGYVYFKYTDFGINFVIIWFFFLASHTFAFLIASIVTHIKVLSFVIFIAFVGFFVIGTLCTNHLKIYPPFAQFSGWQVFFLSHVSQAMFLVSLKSLPFIDKYLPTTPPGFTWYDSVHYTGACEGNPCNPDSYDSGRTVAFSIGMLIICIIVQTILAAYIDLITPSAHGSRLPIYGPFSPEFWGVSKTPPPPASHYPTYKRKADLTQWDKDVRTESRKILSPLGSADFNSIKDSAIIIYDLNVIFKGFKDTKHAVNQLSFAMPKNQVVGLLGANGAGKSTTLSVLTGSLKATSGEVQILGYSTTSQRRQISELLGYAPQFDVLWPDLSPAEHISIFANLRGLTYEEEIKSIKLARTAAFRAGLAQMEDEEESNASEGNGLLKKLSKKEALAKLTQLRLQDVGLYDAQDVKSVSLSGGMRRRLTLCLALVGNPPILMLDEISTGLDPISRRKIWDVILRAKTDRSVLLTTHSMEECDTLSDRIAVMAHGILRCIGSSAHLKTRYGMGYRIDISCEFDPISGVSDVLRVRDELVKKYMPEAILVGRTGGHLTLAVARTVEFQRLQEFLKQVETSDLVKGWGIRQTTLEEVFLAINRHADKLEMIKGVMK</sequence>
<dbReference type="PROSITE" id="PS00211">
    <property type="entry name" value="ABC_TRANSPORTER_1"/>
    <property type="match status" value="1"/>
</dbReference>